<name>A0A8S0VN84_OLEEU</name>
<dbReference type="Proteomes" id="UP000594638">
    <property type="component" value="Unassembled WGS sequence"/>
</dbReference>
<dbReference type="AlphaFoldDB" id="A0A8S0VN84"/>
<feature type="region of interest" description="Disordered" evidence="1">
    <location>
        <begin position="155"/>
        <end position="177"/>
    </location>
</feature>
<evidence type="ECO:0000313" key="3">
    <source>
        <dbReference type="Proteomes" id="UP000594638"/>
    </source>
</evidence>
<accession>A0A8S0VN84</accession>
<comment type="caution">
    <text evidence="2">The sequence shown here is derived from an EMBL/GenBank/DDBJ whole genome shotgun (WGS) entry which is preliminary data.</text>
</comment>
<organism evidence="2 3">
    <name type="scientific">Olea europaea subsp. europaea</name>
    <dbReference type="NCBI Taxonomy" id="158383"/>
    <lineage>
        <taxon>Eukaryota</taxon>
        <taxon>Viridiplantae</taxon>
        <taxon>Streptophyta</taxon>
        <taxon>Embryophyta</taxon>
        <taxon>Tracheophyta</taxon>
        <taxon>Spermatophyta</taxon>
        <taxon>Magnoliopsida</taxon>
        <taxon>eudicotyledons</taxon>
        <taxon>Gunneridae</taxon>
        <taxon>Pentapetalae</taxon>
        <taxon>asterids</taxon>
        <taxon>lamiids</taxon>
        <taxon>Lamiales</taxon>
        <taxon>Oleaceae</taxon>
        <taxon>Oleeae</taxon>
        <taxon>Olea</taxon>
    </lineage>
</organism>
<dbReference type="Gramene" id="OE9A102770T1">
    <property type="protein sequence ID" value="OE9A102770C1"/>
    <property type="gene ID" value="OE9A102770"/>
</dbReference>
<reference evidence="2 3" key="1">
    <citation type="submission" date="2019-12" db="EMBL/GenBank/DDBJ databases">
        <authorList>
            <person name="Alioto T."/>
            <person name="Alioto T."/>
            <person name="Gomez Garrido J."/>
        </authorList>
    </citation>
    <scope>NUCLEOTIDE SEQUENCE [LARGE SCALE GENOMIC DNA]</scope>
</reference>
<feature type="compositionally biased region" description="Acidic residues" evidence="1">
    <location>
        <begin position="162"/>
        <end position="177"/>
    </location>
</feature>
<gene>
    <name evidence="2" type="ORF">OLEA9_A102770</name>
</gene>
<evidence type="ECO:0000256" key="1">
    <source>
        <dbReference type="SAM" id="MobiDB-lite"/>
    </source>
</evidence>
<protein>
    <submittedName>
        <fullName evidence="2">Uncharacterized protein</fullName>
    </submittedName>
</protein>
<proteinExistence type="predicted"/>
<dbReference type="EMBL" id="CACTIH010010814">
    <property type="protein sequence ID" value="CAA3033595.1"/>
    <property type="molecule type" value="Genomic_DNA"/>
</dbReference>
<dbReference type="OrthoDB" id="673795at2759"/>
<feature type="region of interest" description="Disordered" evidence="1">
    <location>
        <begin position="72"/>
        <end position="112"/>
    </location>
</feature>
<keyword evidence="3" id="KW-1185">Reference proteome</keyword>
<sequence>MCYSSFIKEETRAEKATGTRKRTRTQSFKMSELDADDSEVRFESVISCGIKKRRQIGCPAAQNAGEKHCNLRQRQRKSVGTGISTSADSKRITEKEIGGDGPTLSRDNEVSSMPTVEIARENESPTPLIEITSYGNVETQMTTVDCIDDYANAENGVTPEYNSEDEQDSTLNGDDEDDDIDDIRVKCRLVFSYDFVGDLSLCKIVIDFDLWDELWYEAMLWRKIEVKEVRRRHREKKSATKARIEAVAT</sequence>
<feature type="compositionally biased region" description="Basic and acidic residues" evidence="1">
    <location>
        <begin position="88"/>
        <end position="98"/>
    </location>
</feature>
<evidence type="ECO:0000313" key="2">
    <source>
        <dbReference type="EMBL" id="CAA3033595.1"/>
    </source>
</evidence>